<evidence type="ECO:0000313" key="3">
    <source>
        <dbReference type="Proteomes" id="UP000054166"/>
    </source>
</evidence>
<name>A0A0C3F1D3_PILCF</name>
<dbReference type="InParanoid" id="A0A0C3F1D3"/>
<dbReference type="HOGENOM" id="CLU_2050518_0_0_1"/>
<accession>A0A0C3F1D3</accession>
<reference evidence="2 3" key="1">
    <citation type="submission" date="2014-04" db="EMBL/GenBank/DDBJ databases">
        <authorList>
            <consortium name="DOE Joint Genome Institute"/>
            <person name="Kuo A."/>
            <person name="Tarkka M."/>
            <person name="Buscot F."/>
            <person name="Kohler A."/>
            <person name="Nagy L.G."/>
            <person name="Floudas D."/>
            <person name="Copeland A."/>
            <person name="Barry K.W."/>
            <person name="Cichocki N."/>
            <person name="Veneault-Fourrey C."/>
            <person name="LaButti K."/>
            <person name="Lindquist E.A."/>
            <person name="Lipzen A."/>
            <person name="Lundell T."/>
            <person name="Morin E."/>
            <person name="Murat C."/>
            <person name="Sun H."/>
            <person name="Tunlid A."/>
            <person name="Henrissat B."/>
            <person name="Grigoriev I.V."/>
            <person name="Hibbett D.S."/>
            <person name="Martin F."/>
            <person name="Nordberg H.P."/>
            <person name="Cantor M.N."/>
            <person name="Hua S.X."/>
        </authorList>
    </citation>
    <scope>NUCLEOTIDE SEQUENCE [LARGE SCALE GENOMIC DNA]</scope>
    <source>
        <strain evidence="2 3">F 1598</strain>
    </source>
</reference>
<dbReference type="Pfam" id="PF20411">
    <property type="entry name" value="DUF6697"/>
    <property type="match status" value="1"/>
</dbReference>
<gene>
    <name evidence="2" type="ORF">PILCRDRAFT_828800</name>
</gene>
<dbReference type="STRING" id="765440.A0A0C3F1D3"/>
<dbReference type="Proteomes" id="UP000054166">
    <property type="component" value="Unassembled WGS sequence"/>
</dbReference>
<evidence type="ECO:0000259" key="1">
    <source>
        <dbReference type="Pfam" id="PF20411"/>
    </source>
</evidence>
<organism evidence="2 3">
    <name type="scientific">Piloderma croceum (strain F 1598)</name>
    <dbReference type="NCBI Taxonomy" id="765440"/>
    <lineage>
        <taxon>Eukaryota</taxon>
        <taxon>Fungi</taxon>
        <taxon>Dikarya</taxon>
        <taxon>Basidiomycota</taxon>
        <taxon>Agaricomycotina</taxon>
        <taxon>Agaricomycetes</taxon>
        <taxon>Agaricomycetidae</taxon>
        <taxon>Atheliales</taxon>
        <taxon>Atheliaceae</taxon>
        <taxon>Piloderma</taxon>
    </lineage>
</organism>
<dbReference type="OrthoDB" id="3176940at2759"/>
<dbReference type="EMBL" id="KN833074">
    <property type="protein sequence ID" value="KIM73746.1"/>
    <property type="molecule type" value="Genomic_DNA"/>
</dbReference>
<dbReference type="InterPro" id="IPR046520">
    <property type="entry name" value="DUF6697"/>
</dbReference>
<feature type="domain" description="DUF6697" evidence="1">
    <location>
        <begin position="25"/>
        <end position="114"/>
    </location>
</feature>
<sequence>MEFANTCCKSYSSIISKALISCIVKVRANWGNNIRKESWGQTVRARINIAFRKRFHRNPNATMTELANAVENEGKNVTSDEIIRVYNRGKERIAVWTMEYVGYDEMFQREIHEKFQNSIV</sequence>
<dbReference type="AlphaFoldDB" id="A0A0C3F1D3"/>
<reference evidence="3" key="2">
    <citation type="submission" date="2015-01" db="EMBL/GenBank/DDBJ databases">
        <title>Evolutionary Origins and Diversification of the Mycorrhizal Mutualists.</title>
        <authorList>
            <consortium name="DOE Joint Genome Institute"/>
            <consortium name="Mycorrhizal Genomics Consortium"/>
            <person name="Kohler A."/>
            <person name="Kuo A."/>
            <person name="Nagy L.G."/>
            <person name="Floudas D."/>
            <person name="Copeland A."/>
            <person name="Barry K.W."/>
            <person name="Cichocki N."/>
            <person name="Veneault-Fourrey C."/>
            <person name="LaButti K."/>
            <person name="Lindquist E.A."/>
            <person name="Lipzen A."/>
            <person name="Lundell T."/>
            <person name="Morin E."/>
            <person name="Murat C."/>
            <person name="Riley R."/>
            <person name="Ohm R."/>
            <person name="Sun H."/>
            <person name="Tunlid A."/>
            <person name="Henrissat B."/>
            <person name="Grigoriev I.V."/>
            <person name="Hibbett D.S."/>
            <person name="Martin F."/>
        </authorList>
    </citation>
    <scope>NUCLEOTIDE SEQUENCE [LARGE SCALE GENOMIC DNA]</scope>
    <source>
        <strain evidence="3">F 1598</strain>
    </source>
</reference>
<proteinExistence type="predicted"/>
<evidence type="ECO:0000313" key="2">
    <source>
        <dbReference type="EMBL" id="KIM73746.1"/>
    </source>
</evidence>
<protein>
    <recommendedName>
        <fullName evidence="1">DUF6697 domain-containing protein</fullName>
    </recommendedName>
</protein>
<keyword evidence="3" id="KW-1185">Reference proteome</keyword>